<comment type="caution">
    <text evidence="2">The sequence shown here is derived from an EMBL/GenBank/DDBJ whole genome shotgun (WGS) entry which is preliminary data.</text>
</comment>
<name>A0A3M2M9P0_9ACTN</name>
<reference evidence="2 3" key="1">
    <citation type="submission" date="2018-10" db="EMBL/GenBank/DDBJ databases">
        <title>Isolation, diversity and antifungal activity of actinobacteria from wheat.</title>
        <authorList>
            <person name="Han C."/>
        </authorList>
    </citation>
    <scope>NUCLEOTIDE SEQUENCE [LARGE SCALE GENOMIC DNA]</scope>
    <source>
        <strain evidence="2 3">NEAU-YY642</strain>
    </source>
</reference>
<dbReference type="CDD" id="cd05155">
    <property type="entry name" value="APH_ChoK_like_1"/>
    <property type="match status" value="1"/>
</dbReference>
<sequence>MGPVPERFPADEGLVRRLLAAQFPAWAALPVRRVADEGWDNRTFRLGEELVVRLPSAAPYALAVAKEHRWLPVLARRLPQPVPVPLAGGGPGEGYPHPWSVYRWLPGEPASRSAPADPTRFAVDLAAFLAALREVDPAGGPAPGRHNWFRGGPLTTYDGQVRDALRALEGRPTGGWLDVGEAERIWRAALDAAWDGRPAWFHGDVAPGNLLVEGGALAGVIDFGTCGVGDPACDLAIAWTLFSGDSRAAFRARLGGAVAEGAWARGRGWALWKALVDHASALAGGDERAAAGTRGVIEAVVDEHRHPA</sequence>
<evidence type="ECO:0000313" key="3">
    <source>
        <dbReference type="Proteomes" id="UP000278673"/>
    </source>
</evidence>
<gene>
    <name evidence="2" type="ORF">EBN88_00630</name>
</gene>
<dbReference type="Gene3D" id="3.30.200.20">
    <property type="entry name" value="Phosphorylase Kinase, domain 1"/>
    <property type="match status" value="1"/>
</dbReference>
<dbReference type="Pfam" id="PF01636">
    <property type="entry name" value="APH"/>
    <property type="match status" value="1"/>
</dbReference>
<dbReference type="PANTHER" id="PTHR21310:SF42">
    <property type="entry name" value="BIFUNCTIONAL AAC_APH"/>
    <property type="match status" value="1"/>
</dbReference>
<accession>A0A3M2M9P0</accession>
<evidence type="ECO:0000259" key="1">
    <source>
        <dbReference type="Pfam" id="PF01636"/>
    </source>
</evidence>
<proteinExistence type="predicted"/>
<dbReference type="EMBL" id="RFFJ01000002">
    <property type="protein sequence ID" value="RMI46504.1"/>
    <property type="molecule type" value="Genomic_DNA"/>
</dbReference>
<dbReference type="AlphaFoldDB" id="A0A3M2M9P0"/>
<dbReference type="GO" id="GO:0016740">
    <property type="term" value="F:transferase activity"/>
    <property type="evidence" value="ECO:0007669"/>
    <property type="project" value="UniProtKB-KW"/>
</dbReference>
<feature type="domain" description="Aminoglycoside phosphotransferase" evidence="1">
    <location>
        <begin position="35"/>
        <end position="269"/>
    </location>
</feature>
<keyword evidence="3" id="KW-1185">Reference proteome</keyword>
<keyword evidence="2" id="KW-0808">Transferase</keyword>
<dbReference type="SUPFAM" id="SSF56112">
    <property type="entry name" value="Protein kinase-like (PK-like)"/>
    <property type="match status" value="1"/>
</dbReference>
<organism evidence="2 3">
    <name type="scientific">Streptomyces triticirhizae</name>
    <dbReference type="NCBI Taxonomy" id="2483353"/>
    <lineage>
        <taxon>Bacteria</taxon>
        <taxon>Bacillati</taxon>
        <taxon>Actinomycetota</taxon>
        <taxon>Actinomycetes</taxon>
        <taxon>Kitasatosporales</taxon>
        <taxon>Streptomycetaceae</taxon>
        <taxon>Streptomyces</taxon>
    </lineage>
</organism>
<dbReference type="InterPro" id="IPR002575">
    <property type="entry name" value="Aminoglycoside_PTrfase"/>
</dbReference>
<evidence type="ECO:0000313" key="2">
    <source>
        <dbReference type="EMBL" id="RMI46504.1"/>
    </source>
</evidence>
<dbReference type="InterPro" id="IPR011009">
    <property type="entry name" value="Kinase-like_dom_sf"/>
</dbReference>
<protein>
    <submittedName>
        <fullName evidence="2">Aminoglycoside phosphotransferase family protein</fullName>
    </submittedName>
</protein>
<dbReference type="Gene3D" id="3.90.1200.10">
    <property type="match status" value="1"/>
</dbReference>
<dbReference type="PANTHER" id="PTHR21310">
    <property type="entry name" value="AMINOGLYCOSIDE PHOSPHOTRANSFERASE-RELATED-RELATED"/>
    <property type="match status" value="1"/>
</dbReference>
<dbReference type="Proteomes" id="UP000278673">
    <property type="component" value="Unassembled WGS sequence"/>
</dbReference>
<dbReference type="InterPro" id="IPR051678">
    <property type="entry name" value="AGP_Transferase"/>
</dbReference>